<gene>
    <name evidence="2" type="ORF">NYG85_00660</name>
    <name evidence="3" type="ORF">NYG85_01735</name>
</gene>
<dbReference type="RefSeq" id="WP_284936637.1">
    <property type="nucleotide sequence ID" value="NZ_JANURM010000001.1"/>
</dbReference>
<dbReference type="EMBL" id="JANURM010000001">
    <property type="protein sequence ID" value="MDL0088097.1"/>
    <property type="molecule type" value="Genomic_DNA"/>
</dbReference>
<comment type="caution">
    <text evidence="3">The sequence shown here is derived from an EMBL/GenBank/DDBJ whole genome shotgun (WGS) entry which is preliminary data.</text>
</comment>
<dbReference type="Proteomes" id="UP001173801">
    <property type="component" value="Unassembled WGS sequence"/>
</dbReference>
<dbReference type="EMBL" id="JANURM010000001">
    <property type="protein sequence ID" value="MDL0087886.1"/>
    <property type="molecule type" value="Genomic_DNA"/>
</dbReference>
<keyword evidence="1" id="KW-0732">Signal</keyword>
<dbReference type="Gene3D" id="2.40.128.640">
    <property type="match status" value="1"/>
</dbReference>
<dbReference type="InterPro" id="IPR007298">
    <property type="entry name" value="Cu-R_lipoprotein_NlpE"/>
</dbReference>
<evidence type="ECO:0000256" key="1">
    <source>
        <dbReference type="SAM" id="SignalP"/>
    </source>
</evidence>
<feature type="signal peptide" evidence="1">
    <location>
        <begin position="1"/>
        <end position="25"/>
    </location>
</feature>
<reference evidence="3" key="2">
    <citation type="journal article" date="2023" name="Microorganisms">
        <title>Isolation and Genomic Characteristics of Cat-Borne Campylobacter felis sp. nov. and Sheep-Borne Campylobacter ovis sp. nov.</title>
        <authorList>
            <person name="Wang H."/>
            <person name="Li Y."/>
            <person name="Gu Y."/>
            <person name="Zhou G."/>
            <person name="Chen X."/>
            <person name="Zhang X."/>
            <person name="Shao Z."/>
            <person name="Zhang J."/>
            <person name="Zhang M."/>
        </authorList>
    </citation>
    <scope>NUCLEOTIDE SEQUENCE</scope>
    <source>
        <strain evidence="3">PS10</strain>
    </source>
</reference>
<accession>A0ABT7HN17</accession>
<name>A0ABT7HN17_9BACT</name>
<proteinExistence type="predicted"/>
<evidence type="ECO:0000313" key="3">
    <source>
        <dbReference type="EMBL" id="MDL0088097.1"/>
    </source>
</evidence>
<protein>
    <submittedName>
        <fullName evidence="3">Copper resistance protein NlpE</fullName>
    </submittedName>
</protein>
<dbReference type="Pfam" id="PF04170">
    <property type="entry name" value="NlpE"/>
    <property type="match status" value="1"/>
</dbReference>
<organism evidence="3 4">
    <name type="scientific">Campylobacter gastrosuis</name>
    <dbReference type="NCBI Taxonomy" id="2974576"/>
    <lineage>
        <taxon>Bacteria</taxon>
        <taxon>Pseudomonadati</taxon>
        <taxon>Campylobacterota</taxon>
        <taxon>Epsilonproteobacteria</taxon>
        <taxon>Campylobacterales</taxon>
        <taxon>Campylobacteraceae</taxon>
        <taxon>Campylobacter</taxon>
    </lineage>
</organism>
<sequence>MKVKQKVFLALAVLAFAGCANTQNALPNGTCGVSTAQKCEMKNELTGVYKTTLPCADCDGIEATLILKDDKRFSYIMTYENQQKYTDNQSGVYSVAGDILTTENLYKEKQMYKIVNGALKMLDSQGDEVSGELAEFYTFKKIR</sequence>
<evidence type="ECO:0000313" key="4">
    <source>
        <dbReference type="Proteomes" id="UP001173801"/>
    </source>
</evidence>
<keyword evidence="4" id="KW-1185">Reference proteome</keyword>
<evidence type="ECO:0000313" key="2">
    <source>
        <dbReference type="EMBL" id="MDL0087886.1"/>
    </source>
</evidence>
<dbReference type="PROSITE" id="PS51257">
    <property type="entry name" value="PROKAR_LIPOPROTEIN"/>
    <property type="match status" value="1"/>
</dbReference>
<feature type="chain" id="PRO_5045032368" evidence="1">
    <location>
        <begin position="26"/>
        <end position="143"/>
    </location>
</feature>
<reference evidence="3" key="1">
    <citation type="submission" date="2022-08" db="EMBL/GenBank/DDBJ databases">
        <authorList>
            <person name="Wang H."/>
        </authorList>
    </citation>
    <scope>NUCLEOTIDE SEQUENCE</scope>
    <source>
        <strain evidence="3">PS10</strain>
    </source>
</reference>